<dbReference type="InterPro" id="IPR006190">
    <property type="entry name" value="SAF_AFP_Neu5Ac"/>
</dbReference>
<protein>
    <submittedName>
        <fullName evidence="3">Pilus assembly protein</fullName>
    </submittedName>
</protein>
<dbReference type="GeneID" id="56588814"/>
<reference evidence="3 4" key="1">
    <citation type="submission" date="2016-04" db="EMBL/GenBank/DDBJ databases">
        <authorList>
            <consortium name="Pathogen Informatics"/>
        </authorList>
    </citation>
    <scope>NUCLEOTIDE SEQUENCE [LARGE SCALE GENOMIC DNA]</scope>
    <source>
        <strain evidence="3 4">H044680328</strain>
    </source>
</reference>
<keyword evidence="1" id="KW-0812">Transmembrane</keyword>
<evidence type="ECO:0000256" key="1">
    <source>
        <dbReference type="SAM" id="Phobius"/>
    </source>
</evidence>
<evidence type="ECO:0000313" key="4">
    <source>
        <dbReference type="Proteomes" id="UP000076825"/>
    </source>
</evidence>
<gene>
    <name evidence="3" type="ORF">SAMEA3906487_03967</name>
</gene>
<dbReference type="RefSeq" id="WP_025512482.1">
    <property type="nucleotide sequence ID" value="NZ_CP016340.1"/>
</dbReference>
<dbReference type="SUPFAM" id="SSF51269">
    <property type="entry name" value="AFP III-like domain"/>
    <property type="match status" value="1"/>
</dbReference>
<evidence type="ECO:0000313" key="3">
    <source>
        <dbReference type="EMBL" id="SAI74039.1"/>
    </source>
</evidence>
<keyword evidence="1" id="KW-0472">Membrane</keyword>
<dbReference type="eggNOG" id="COG3745">
    <property type="taxonomic scope" value="Bacteria"/>
</dbReference>
<proteinExistence type="predicted"/>
<dbReference type="InterPro" id="IPR057736">
    <property type="entry name" value="SAF_PseI/NeuA/NeuB"/>
</dbReference>
<dbReference type="Proteomes" id="UP000076825">
    <property type="component" value="Chromosome 1"/>
</dbReference>
<feature type="transmembrane region" description="Helical" evidence="1">
    <location>
        <begin position="33"/>
        <end position="50"/>
    </location>
</feature>
<dbReference type="Pfam" id="PF16976">
    <property type="entry name" value="RcpC"/>
    <property type="match status" value="1"/>
</dbReference>
<dbReference type="InterPro" id="IPR031571">
    <property type="entry name" value="RcpC_dom"/>
</dbReference>
<dbReference type="CDD" id="cd11615">
    <property type="entry name" value="SAF_NeuB_like"/>
    <property type="match status" value="1"/>
</dbReference>
<feature type="domain" description="AFP-like" evidence="2">
    <location>
        <begin position="68"/>
        <end position="132"/>
    </location>
</feature>
<accession>A0A157Q304</accession>
<dbReference type="InterPro" id="IPR017592">
    <property type="entry name" value="Pilus_assmbl_Flp-typ_CpaB"/>
</dbReference>
<dbReference type="KEGG" id="btrm:SAMEA390648703967"/>
<sequence>MTDEQRRSRLAGLMAWVCSPAVRQRWSGGVAWLLAGGAALAAGWTVQHYLDGKERELVDRNTVVLIPRLVAAADLAAGQVLTEADLALRDLPAAWASSRGLGAEQADLLLGLRLRVAVTAGDPLLLDDVQAEAPAIAARLAPGMRALTLSLRELSEAPPALQAGDRVDLYLSLQRQGRLLTLPLLQNGMVVAPPDSERAQLVLQASAQDALRVIAARQMGALTLTLRAEQEGASAGPAQAVDAADVLGLQVPVIEEVPVLYGDAAQEGTDKEEP</sequence>
<keyword evidence="4" id="KW-1185">Reference proteome</keyword>
<dbReference type="NCBIfam" id="TIGR03177">
    <property type="entry name" value="pilus_cpaB"/>
    <property type="match status" value="1"/>
</dbReference>
<evidence type="ECO:0000259" key="2">
    <source>
        <dbReference type="PROSITE" id="PS50844"/>
    </source>
</evidence>
<dbReference type="EMBL" id="LT546645">
    <property type="protein sequence ID" value="SAI74039.1"/>
    <property type="molecule type" value="Genomic_DNA"/>
</dbReference>
<dbReference type="InterPro" id="IPR036732">
    <property type="entry name" value="AFP_Neu5c_C_sf"/>
</dbReference>
<dbReference type="AlphaFoldDB" id="A0A157Q304"/>
<dbReference type="InterPro" id="IPR013974">
    <property type="entry name" value="SAF"/>
</dbReference>
<dbReference type="PATRIC" id="fig|123899.6.peg.3964"/>
<dbReference type="SMART" id="SM00858">
    <property type="entry name" value="SAF"/>
    <property type="match status" value="1"/>
</dbReference>
<dbReference type="Pfam" id="PF08666">
    <property type="entry name" value="SAF"/>
    <property type="match status" value="1"/>
</dbReference>
<keyword evidence="1" id="KW-1133">Transmembrane helix</keyword>
<dbReference type="PROSITE" id="PS50844">
    <property type="entry name" value="AFP_LIKE"/>
    <property type="match status" value="1"/>
</dbReference>
<organism evidence="3 4">
    <name type="scientific">Bordetella trematum</name>
    <dbReference type="NCBI Taxonomy" id="123899"/>
    <lineage>
        <taxon>Bacteria</taxon>
        <taxon>Pseudomonadati</taxon>
        <taxon>Pseudomonadota</taxon>
        <taxon>Betaproteobacteria</taxon>
        <taxon>Burkholderiales</taxon>
        <taxon>Alcaligenaceae</taxon>
        <taxon>Bordetella</taxon>
    </lineage>
</organism>
<dbReference type="STRING" id="123899.SAMEA3906487_03967"/>
<name>A0A157Q304_9BORD</name>